<evidence type="ECO:0000313" key="2">
    <source>
        <dbReference type="EMBL" id="POV95065.1"/>
    </source>
</evidence>
<dbReference type="EMBL" id="PKSL01000368">
    <property type="protein sequence ID" value="POV95065.1"/>
    <property type="molecule type" value="Genomic_DNA"/>
</dbReference>
<dbReference type="AlphaFoldDB" id="A0A2S4UCP1"/>
<evidence type="ECO:0000313" key="3">
    <source>
        <dbReference type="Proteomes" id="UP000239156"/>
    </source>
</evidence>
<accession>A0A2S4UCP1</accession>
<reference evidence="2" key="1">
    <citation type="submission" date="2017-12" db="EMBL/GenBank/DDBJ databases">
        <title>Gene loss provides genomic basis for host adaptation in cereal stripe rust fungi.</title>
        <authorList>
            <person name="Xia C."/>
        </authorList>
    </citation>
    <scope>NUCLEOTIDE SEQUENCE [LARGE SCALE GENOMIC DNA]</scope>
    <source>
        <strain evidence="2">93-210</strain>
    </source>
</reference>
<feature type="region of interest" description="Disordered" evidence="1">
    <location>
        <begin position="101"/>
        <end position="173"/>
    </location>
</feature>
<gene>
    <name evidence="2" type="ORF">PSTT_16489</name>
</gene>
<evidence type="ECO:0008006" key="4">
    <source>
        <dbReference type="Google" id="ProtNLM"/>
    </source>
</evidence>
<name>A0A2S4UCP1_9BASI</name>
<dbReference type="VEuPathDB" id="FungiDB:PSTT_16489"/>
<feature type="region of interest" description="Disordered" evidence="1">
    <location>
        <begin position="54"/>
        <end position="80"/>
    </location>
</feature>
<dbReference type="VEuPathDB" id="FungiDB:PSHT_11707"/>
<sequence length="224" mass="24970">MNAELEHQPSPPQLAETFAGFHPDNIPDAGDFMAMQAGLCWQCRSPDHMLRNCPLRQRPNQNRTAYRPPTNQFRQSPYNNNLGGGFQSYYPIITPPGFTGVYPQPTPVNRFNNAGSQPAPSAPTSTHRPADYYRPPQRQARPSGPPEHPGTQRSSRTSANEVSADPPTDESSARMVEIGDVVDDLNHLSSLAMLLHQCLKPLSAPSLLTLYQIETRNFRHSFEH</sequence>
<feature type="compositionally biased region" description="Polar residues" evidence="1">
    <location>
        <begin position="107"/>
        <end position="127"/>
    </location>
</feature>
<feature type="compositionally biased region" description="Polar residues" evidence="1">
    <location>
        <begin position="58"/>
        <end position="80"/>
    </location>
</feature>
<comment type="caution">
    <text evidence="2">The sequence shown here is derived from an EMBL/GenBank/DDBJ whole genome shotgun (WGS) entry which is preliminary data.</text>
</comment>
<dbReference type="Proteomes" id="UP000239156">
    <property type="component" value="Unassembled WGS sequence"/>
</dbReference>
<proteinExistence type="predicted"/>
<dbReference type="Gene3D" id="4.10.60.10">
    <property type="entry name" value="Zinc finger, CCHC-type"/>
    <property type="match status" value="1"/>
</dbReference>
<evidence type="ECO:0000256" key="1">
    <source>
        <dbReference type="SAM" id="MobiDB-lite"/>
    </source>
</evidence>
<protein>
    <recommendedName>
        <fullName evidence="4">CCHC-type domain-containing protein</fullName>
    </recommendedName>
</protein>
<organism evidence="2 3">
    <name type="scientific">Puccinia striiformis</name>
    <dbReference type="NCBI Taxonomy" id="27350"/>
    <lineage>
        <taxon>Eukaryota</taxon>
        <taxon>Fungi</taxon>
        <taxon>Dikarya</taxon>
        <taxon>Basidiomycota</taxon>
        <taxon>Pucciniomycotina</taxon>
        <taxon>Pucciniomycetes</taxon>
        <taxon>Pucciniales</taxon>
        <taxon>Pucciniaceae</taxon>
        <taxon>Puccinia</taxon>
    </lineage>
</organism>
<feature type="compositionally biased region" description="Polar residues" evidence="1">
    <location>
        <begin position="151"/>
        <end position="161"/>
    </location>
</feature>
<keyword evidence="3" id="KW-1185">Reference proteome</keyword>